<dbReference type="SUPFAM" id="SSF52540">
    <property type="entry name" value="P-loop containing nucleoside triphosphate hydrolases"/>
    <property type="match status" value="1"/>
</dbReference>
<evidence type="ECO:0000259" key="12">
    <source>
        <dbReference type="PROSITE" id="PS51192"/>
    </source>
</evidence>
<keyword evidence="3" id="KW-0378">Hydrolase</keyword>
<dbReference type="EC" id="5.6.2.4" evidence="9"/>
<feature type="compositionally biased region" description="Polar residues" evidence="11">
    <location>
        <begin position="234"/>
        <end position="253"/>
    </location>
</feature>
<dbReference type="SMART" id="SM00973">
    <property type="entry name" value="Sec63"/>
    <property type="match status" value="1"/>
</dbReference>
<sequence length="1535" mass="174764">MSFLKSLQDFLSDEDDDDVKDYRKRIPIQNRPVSIRPDPSQLASPIHFQFNEDNNNKDVSVPLNEANYSNFRIPLYEDNNFRPLNEDHNYNSNLKRPLTEANSNVFKRTVSAAESLNRFKYKEDGNAGAEKLASPQPISISSRSNSAFEDGAISIKGLDFINEEKSEPKTPKKISSNNSINEDGLPAKAKKFKTLGPSKQVTPNKFTAYNKPKELTQRILGKGNAIEENNSRQFTPRILGNNNGEKSKVTSFNKSRDRTGRLFEPDNSIDDLPEFSDDDEVSKQPRNTSTISKRFDQLQFKIPPPKIVSNDVEDVSSRSIQNKNQNIIPSSSFSFRTLDTTLLSSKRLTIDVLPPNLRNIFTFQEFNEMQSECFPSIYNTQDNCVISSPTGSGKTVLFELAILKEFSKQSIEFKVLYLAPTKALCNERLTDWNSKFLGLGITCGMLTGDTGFKEAENVRKSNIIISTPEKWDMISRRWRDYNKLFGLIKLLLVDEIHILKENRGSTLEVVITRMKKICIGLRILAISATVANAQDISTWLKLDDESILPAQTLCFGDEYRAVKLNKFVYRYKLSKDFNDFQFDQLLNTKLMEIINLHSNDKPVLIFCSTRNSCQKTAKFVTPINCGIELNLKDRELYNLVKKGVAYHHAGLSYSDRKQIESAFLNGKIKFLCCTSTLAVGINLPAYLVIIKGTRCWNENGFKEYAETDILQMLGRAGRPQFEDEGCAVIMTNEKLKLKYERLIKGTEKIESSLHLNFNEHLIAEMAVGTFMDLNDAIKWIKQTYLYVRFLLNPTYYLISNDIVQFCKSKIRELEQEQLIHDFKCTNYGMSMTMHYIQFETMKLLIHNNVKNLLITDLLDLIAKSSEFADLKLKHVEKKLYKEINKSVKYPMKQLNKINCIIQFELGGIEFPNYNGSMKLYSSFLGDKFYVFKHLPRILMVMLDVFVEKKDAGSLINTSCLLRCVNGKCWEDSSDELRQIDGVGTVNAKKFFKHGINSLNDGRSLNSSQIEYFLDLKTGAGMKIYKILSSFPEITISITLEDQKLVDNQIRLKFAIDLKVNAPVSTFKSKPIYVQVISSIGNSLIDFRRIPVRKVGNGQLYRIECFLNKIETMIDVNASTEQIAGIKTHQSLEIRLNEYLLKKFIPQWDTDEDDGFEELWKEQEEINMVEEVIQPVIPEGRIACNHKCKNKNTCAHLCCKNGLVKKKRIKEVIEEGALQEVPKLSVTELRARKRKFGDLFSDPDDEDVNKSNVINLIPEQQTKKSYVFKIGDNECAKNNEDGDGKKPHLSTFFDSSSDIEDYNVLKLFESSQIKEDQDGKLFVSDNENVHDKPKVVELDVDDNESVHEEPKFVEQDVDDDKGLNEIPKKYVSHSDGKKVPEEPNMVDFDCDDLFSQSTPQAQSNEIKSTVVPDIKPSDPVEENESNNDISDTVKGAVSNQSKEDVIETKEKGDGTAGATKQNGNNNFVALSELQIYQILETEVKSNNSIAQESDIPTDDVPFGDMTTLSTPIIEQEVAKLNQSEIQLILDFLDKEM</sequence>
<dbReference type="GO" id="GO:0005524">
    <property type="term" value="F:ATP binding"/>
    <property type="evidence" value="ECO:0007669"/>
    <property type="project" value="UniProtKB-KW"/>
</dbReference>
<dbReference type="InterPro" id="IPR011545">
    <property type="entry name" value="DEAD/DEAH_box_helicase_dom"/>
</dbReference>
<dbReference type="Proteomes" id="UP001152885">
    <property type="component" value="Unassembled WGS sequence"/>
</dbReference>
<keyword evidence="2" id="KW-0547">Nucleotide-binding</keyword>
<dbReference type="GO" id="GO:0043138">
    <property type="term" value="F:3'-5' DNA helicase activity"/>
    <property type="evidence" value="ECO:0007669"/>
    <property type="project" value="UniProtKB-EC"/>
</dbReference>
<dbReference type="Pfam" id="PF00271">
    <property type="entry name" value="Helicase_C"/>
    <property type="match status" value="1"/>
</dbReference>
<keyword evidence="5" id="KW-0067">ATP-binding</keyword>
<dbReference type="SMART" id="SM00487">
    <property type="entry name" value="DEXDc"/>
    <property type="match status" value="1"/>
</dbReference>
<dbReference type="SUPFAM" id="SSF158702">
    <property type="entry name" value="Sec63 N-terminal domain-like"/>
    <property type="match status" value="1"/>
</dbReference>
<dbReference type="PROSITE" id="PS51192">
    <property type="entry name" value="HELICASE_ATP_BIND_1"/>
    <property type="match status" value="1"/>
</dbReference>
<feature type="domain" description="Helicase ATP-binding" evidence="12">
    <location>
        <begin position="375"/>
        <end position="548"/>
    </location>
</feature>
<evidence type="ECO:0000256" key="8">
    <source>
        <dbReference type="ARBA" id="ARBA00034617"/>
    </source>
</evidence>
<evidence type="ECO:0000256" key="11">
    <source>
        <dbReference type="SAM" id="MobiDB-lite"/>
    </source>
</evidence>
<dbReference type="OrthoDB" id="5575at2759"/>
<evidence type="ECO:0000256" key="5">
    <source>
        <dbReference type="ARBA" id="ARBA00022840"/>
    </source>
</evidence>
<dbReference type="Pfam" id="PF00270">
    <property type="entry name" value="DEAD"/>
    <property type="match status" value="1"/>
</dbReference>
<feature type="region of interest" description="Disordered" evidence="11">
    <location>
        <begin position="1394"/>
        <end position="1443"/>
    </location>
</feature>
<keyword evidence="4" id="KW-0347">Helicase</keyword>
<evidence type="ECO:0000256" key="9">
    <source>
        <dbReference type="ARBA" id="ARBA00034808"/>
    </source>
</evidence>
<dbReference type="InterPro" id="IPR027417">
    <property type="entry name" value="P-loop_NTPase"/>
</dbReference>
<dbReference type="PROSITE" id="PS51194">
    <property type="entry name" value="HELICASE_CTER"/>
    <property type="match status" value="1"/>
</dbReference>
<dbReference type="InterPro" id="IPR036388">
    <property type="entry name" value="WH-like_DNA-bd_sf"/>
</dbReference>
<evidence type="ECO:0000256" key="10">
    <source>
        <dbReference type="ARBA" id="ARBA00048988"/>
    </source>
</evidence>
<dbReference type="CDD" id="cd18795">
    <property type="entry name" value="SF2_C_Ski2"/>
    <property type="match status" value="1"/>
</dbReference>
<keyword evidence="6" id="KW-0413">Isomerase</keyword>
<name>A0A9W4TWZ5_9ASCO</name>
<comment type="similarity">
    <text evidence="1">Belongs to the helicase family. SKI2 subfamily.</text>
</comment>
<dbReference type="InterPro" id="IPR004179">
    <property type="entry name" value="Sec63-dom"/>
</dbReference>
<accession>A0A9W4TWZ5</accession>
<evidence type="ECO:0000256" key="7">
    <source>
        <dbReference type="ARBA" id="ARBA00023254"/>
    </source>
</evidence>
<feature type="domain" description="Helicase C-terminal" evidence="13">
    <location>
        <begin position="581"/>
        <end position="765"/>
    </location>
</feature>
<evidence type="ECO:0000313" key="14">
    <source>
        <dbReference type="EMBL" id="CAI5757867.1"/>
    </source>
</evidence>
<organism evidence="14 15">
    <name type="scientific">Candida verbasci</name>
    <dbReference type="NCBI Taxonomy" id="1227364"/>
    <lineage>
        <taxon>Eukaryota</taxon>
        <taxon>Fungi</taxon>
        <taxon>Dikarya</taxon>
        <taxon>Ascomycota</taxon>
        <taxon>Saccharomycotina</taxon>
        <taxon>Pichiomycetes</taxon>
        <taxon>Debaryomycetaceae</taxon>
        <taxon>Candida/Lodderomyces clade</taxon>
        <taxon>Candida</taxon>
    </lineage>
</organism>
<keyword evidence="15" id="KW-1185">Reference proteome</keyword>
<comment type="catalytic activity">
    <reaction evidence="10">
        <text>ATP + H2O = ADP + phosphate + H(+)</text>
        <dbReference type="Rhea" id="RHEA:13065"/>
        <dbReference type="ChEBI" id="CHEBI:15377"/>
        <dbReference type="ChEBI" id="CHEBI:15378"/>
        <dbReference type="ChEBI" id="CHEBI:30616"/>
        <dbReference type="ChEBI" id="CHEBI:43474"/>
        <dbReference type="ChEBI" id="CHEBI:456216"/>
        <dbReference type="EC" id="5.6.2.4"/>
    </reaction>
</comment>
<dbReference type="SMART" id="SM00490">
    <property type="entry name" value="HELICc"/>
    <property type="match status" value="1"/>
</dbReference>
<dbReference type="Pfam" id="PF23445">
    <property type="entry name" value="WHD_SNRNP200"/>
    <property type="match status" value="1"/>
</dbReference>
<dbReference type="InterPro" id="IPR057842">
    <property type="entry name" value="WH_MER3"/>
</dbReference>
<gene>
    <name evidence="14" type="ORF">CANVERA_P2379</name>
</gene>
<feature type="compositionally biased region" description="Acidic residues" evidence="11">
    <location>
        <begin position="267"/>
        <end position="280"/>
    </location>
</feature>
<dbReference type="Gene3D" id="1.10.10.10">
    <property type="entry name" value="Winged helix-like DNA-binding domain superfamily/Winged helix DNA-binding domain"/>
    <property type="match status" value="1"/>
</dbReference>
<dbReference type="InterPro" id="IPR014001">
    <property type="entry name" value="Helicase_ATP-bd"/>
</dbReference>
<dbReference type="Pfam" id="PF02889">
    <property type="entry name" value="Sec63"/>
    <property type="match status" value="1"/>
</dbReference>
<reference evidence="14" key="1">
    <citation type="submission" date="2022-12" db="EMBL/GenBank/DDBJ databases">
        <authorList>
            <person name="Brejova B."/>
        </authorList>
    </citation>
    <scope>NUCLEOTIDE SEQUENCE</scope>
</reference>
<dbReference type="GO" id="GO:0016787">
    <property type="term" value="F:hydrolase activity"/>
    <property type="evidence" value="ECO:0007669"/>
    <property type="project" value="UniProtKB-KW"/>
</dbReference>
<evidence type="ECO:0000256" key="1">
    <source>
        <dbReference type="ARBA" id="ARBA00010140"/>
    </source>
</evidence>
<dbReference type="InterPro" id="IPR001650">
    <property type="entry name" value="Helicase_C-like"/>
</dbReference>
<dbReference type="GO" id="GO:0051321">
    <property type="term" value="P:meiotic cell cycle"/>
    <property type="evidence" value="ECO:0007669"/>
    <property type="project" value="UniProtKB-KW"/>
</dbReference>
<evidence type="ECO:0000256" key="2">
    <source>
        <dbReference type="ARBA" id="ARBA00022741"/>
    </source>
</evidence>
<evidence type="ECO:0000313" key="15">
    <source>
        <dbReference type="Proteomes" id="UP001152885"/>
    </source>
</evidence>
<dbReference type="Gene3D" id="1.10.3380.10">
    <property type="entry name" value="Sec63 N-terminal domain-like domain"/>
    <property type="match status" value="1"/>
</dbReference>
<evidence type="ECO:0000256" key="6">
    <source>
        <dbReference type="ARBA" id="ARBA00023235"/>
    </source>
</evidence>
<evidence type="ECO:0000256" key="3">
    <source>
        <dbReference type="ARBA" id="ARBA00022801"/>
    </source>
</evidence>
<comment type="catalytic activity">
    <reaction evidence="8">
        <text>Couples ATP hydrolysis with the unwinding of duplex DNA by translocating in the 3'-5' direction.</text>
        <dbReference type="EC" id="5.6.2.4"/>
    </reaction>
</comment>
<dbReference type="EMBL" id="CANTUO010000002">
    <property type="protein sequence ID" value="CAI5757867.1"/>
    <property type="molecule type" value="Genomic_DNA"/>
</dbReference>
<dbReference type="PANTHER" id="PTHR47835:SF3">
    <property type="entry name" value="HELICASE FOR MEIOSIS 1"/>
    <property type="match status" value="1"/>
</dbReference>
<dbReference type="PANTHER" id="PTHR47835">
    <property type="entry name" value="HFM1, ATP DEPENDENT DNA HELICASE HOMOLOG"/>
    <property type="match status" value="1"/>
</dbReference>
<feature type="region of interest" description="Disordered" evidence="11">
    <location>
        <begin position="162"/>
        <end position="184"/>
    </location>
</feature>
<proteinExistence type="inferred from homology"/>
<evidence type="ECO:0000256" key="4">
    <source>
        <dbReference type="ARBA" id="ARBA00022806"/>
    </source>
</evidence>
<dbReference type="InterPro" id="IPR052247">
    <property type="entry name" value="Meiotic_Crossover_Helicase"/>
</dbReference>
<feature type="compositionally biased region" description="Basic and acidic residues" evidence="11">
    <location>
        <begin position="254"/>
        <end position="264"/>
    </location>
</feature>
<feature type="region of interest" description="Disordered" evidence="11">
    <location>
        <begin position="234"/>
        <end position="288"/>
    </location>
</feature>
<comment type="caution">
    <text evidence="14">The sequence shown here is derived from an EMBL/GenBank/DDBJ whole genome shotgun (WGS) entry which is preliminary data.</text>
</comment>
<keyword evidence="7" id="KW-0469">Meiosis</keyword>
<dbReference type="GO" id="GO:0003676">
    <property type="term" value="F:nucleic acid binding"/>
    <property type="evidence" value="ECO:0007669"/>
    <property type="project" value="InterPro"/>
</dbReference>
<feature type="compositionally biased region" description="Polar residues" evidence="11">
    <location>
        <begin position="136"/>
        <end position="145"/>
    </location>
</feature>
<evidence type="ECO:0000259" key="13">
    <source>
        <dbReference type="PROSITE" id="PS51194"/>
    </source>
</evidence>
<feature type="compositionally biased region" description="Polar residues" evidence="11">
    <location>
        <begin position="1394"/>
        <end position="1406"/>
    </location>
</feature>
<dbReference type="Gene3D" id="3.40.50.300">
    <property type="entry name" value="P-loop containing nucleotide triphosphate hydrolases"/>
    <property type="match status" value="2"/>
</dbReference>
<feature type="region of interest" description="Disordered" evidence="11">
    <location>
        <begin position="126"/>
        <end position="145"/>
    </location>
</feature>
<protein>
    <recommendedName>
        <fullName evidence="9">DNA 3'-5' helicase</fullName>
        <ecNumber evidence="9">5.6.2.4</ecNumber>
    </recommendedName>
</protein>